<keyword evidence="3" id="KW-1185">Reference proteome</keyword>
<dbReference type="Proteomes" id="UP000799772">
    <property type="component" value="Unassembled WGS sequence"/>
</dbReference>
<protein>
    <recommendedName>
        <fullName evidence="4">Lytic polysaccharide monooxygenase</fullName>
    </recommendedName>
</protein>
<accession>A0A9P4IQQ9</accession>
<dbReference type="PANTHER" id="PTHR36182">
    <property type="entry name" value="PROTEIN, PUTATIVE (AFU_ORTHOLOGUE AFUA_6G10930)-RELATED"/>
    <property type="match status" value="1"/>
</dbReference>
<evidence type="ECO:0008006" key="4">
    <source>
        <dbReference type="Google" id="ProtNLM"/>
    </source>
</evidence>
<dbReference type="PANTHER" id="PTHR36182:SF1">
    <property type="entry name" value="PROTEIN, PUTATIVE (AFU_ORTHOLOGUE AFUA_6G10930)-RELATED"/>
    <property type="match status" value="1"/>
</dbReference>
<feature type="chain" id="PRO_5040242332" description="Lytic polysaccharide monooxygenase" evidence="1">
    <location>
        <begin position="19"/>
        <end position="383"/>
    </location>
</feature>
<keyword evidence="1" id="KW-0732">Signal</keyword>
<reference evidence="2" key="1">
    <citation type="journal article" date="2020" name="Stud. Mycol.">
        <title>101 Dothideomycetes genomes: a test case for predicting lifestyles and emergence of pathogens.</title>
        <authorList>
            <person name="Haridas S."/>
            <person name="Albert R."/>
            <person name="Binder M."/>
            <person name="Bloem J."/>
            <person name="Labutti K."/>
            <person name="Salamov A."/>
            <person name="Andreopoulos B."/>
            <person name="Baker S."/>
            <person name="Barry K."/>
            <person name="Bills G."/>
            <person name="Bluhm B."/>
            <person name="Cannon C."/>
            <person name="Castanera R."/>
            <person name="Culley D."/>
            <person name="Daum C."/>
            <person name="Ezra D."/>
            <person name="Gonzalez J."/>
            <person name="Henrissat B."/>
            <person name="Kuo A."/>
            <person name="Liang C."/>
            <person name="Lipzen A."/>
            <person name="Lutzoni F."/>
            <person name="Magnuson J."/>
            <person name="Mondo S."/>
            <person name="Nolan M."/>
            <person name="Ohm R."/>
            <person name="Pangilinan J."/>
            <person name="Park H.-J."/>
            <person name="Ramirez L."/>
            <person name="Alfaro M."/>
            <person name="Sun H."/>
            <person name="Tritt A."/>
            <person name="Yoshinaga Y."/>
            <person name="Zwiers L.-H."/>
            <person name="Turgeon B."/>
            <person name="Goodwin S."/>
            <person name="Spatafora J."/>
            <person name="Crous P."/>
            <person name="Grigoriev I."/>
        </authorList>
    </citation>
    <scope>NUCLEOTIDE SEQUENCE</scope>
    <source>
        <strain evidence="2">CBS 133067</strain>
    </source>
</reference>
<evidence type="ECO:0000256" key="1">
    <source>
        <dbReference type="SAM" id="SignalP"/>
    </source>
</evidence>
<evidence type="ECO:0000313" key="3">
    <source>
        <dbReference type="Proteomes" id="UP000799772"/>
    </source>
</evidence>
<sequence length="383" mass="40969">MILLLCMLSLLIVARSHMQLNYPPAFNSSNNPHTSGAPDPFLFYPYNCCGRTTVFPCGGYLNLLGKPEGAPVTSWVVGSKQKFTLTGLGNHYGGSCQVGFSVDKGKTFQVATSFEGNCPHRNGGLDPSGQTFEFDVPADMPTGQAVFAWTWMNREQEFFMNCAAVTIAKKDSKSSSSTGPASNAAPSYDMDGCTCTCASAFALDAANQYTTGGCDCDCSKAPSAPKPGAIHKRAVLIPAINKRITPAYLMSDCACTCAQAAKKNTNGHYSMSDCTCTCNESPTAAGSKHKRFGSIVRSHFRSLVTKHNLEHDLERDVDVVHVEERSTVAYKDRPSMFFADINNGCESPLTTAELKYPKPGPDVVPGDGVYPLALPSPASECGV</sequence>
<name>A0A9P4IQQ9_9PEZI</name>
<gene>
    <name evidence="2" type="ORF">NA57DRAFT_70584</name>
</gene>
<proteinExistence type="predicted"/>
<dbReference type="OrthoDB" id="2342176at2759"/>
<comment type="caution">
    <text evidence="2">The sequence shown here is derived from an EMBL/GenBank/DDBJ whole genome shotgun (WGS) entry which is preliminary data.</text>
</comment>
<dbReference type="Gene3D" id="2.70.50.70">
    <property type="match status" value="1"/>
</dbReference>
<feature type="signal peptide" evidence="1">
    <location>
        <begin position="1"/>
        <end position="18"/>
    </location>
</feature>
<dbReference type="AlphaFoldDB" id="A0A9P4IQQ9"/>
<dbReference type="EMBL" id="ML978121">
    <property type="protein sequence ID" value="KAF2104377.1"/>
    <property type="molecule type" value="Genomic_DNA"/>
</dbReference>
<organism evidence="2 3">
    <name type="scientific">Rhizodiscina lignyota</name>
    <dbReference type="NCBI Taxonomy" id="1504668"/>
    <lineage>
        <taxon>Eukaryota</taxon>
        <taxon>Fungi</taxon>
        <taxon>Dikarya</taxon>
        <taxon>Ascomycota</taxon>
        <taxon>Pezizomycotina</taxon>
        <taxon>Dothideomycetes</taxon>
        <taxon>Pleosporomycetidae</taxon>
        <taxon>Aulographales</taxon>
        <taxon>Rhizodiscinaceae</taxon>
        <taxon>Rhizodiscina</taxon>
    </lineage>
</organism>
<evidence type="ECO:0000313" key="2">
    <source>
        <dbReference type="EMBL" id="KAF2104377.1"/>
    </source>
</evidence>